<dbReference type="Proteomes" id="UP000192801">
    <property type="component" value="Unassembled WGS sequence"/>
</dbReference>
<dbReference type="InterPro" id="IPR000792">
    <property type="entry name" value="Tscrpt_reg_LuxR_C"/>
</dbReference>
<dbReference type="GO" id="GO:0006355">
    <property type="term" value="P:regulation of DNA-templated transcription"/>
    <property type="evidence" value="ECO:0007669"/>
    <property type="project" value="InterPro"/>
</dbReference>
<dbReference type="STRING" id="444597.BST26_18730"/>
<dbReference type="Gene3D" id="1.10.10.10">
    <property type="entry name" value="Winged helix-like DNA-binding domain superfamily/Winged helix DNA-binding domain"/>
    <property type="match status" value="1"/>
</dbReference>
<dbReference type="CDD" id="cd06170">
    <property type="entry name" value="LuxR_C_like"/>
    <property type="match status" value="1"/>
</dbReference>
<evidence type="ECO:0000256" key="2">
    <source>
        <dbReference type="ARBA" id="ARBA00023125"/>
    </source>
</evidence>
<keyword evidence="2" id="KW-0238">DNA-binding</keyword>
<feature type="compositionally biased region" description="Acidic residues" evidence="4">
    <location>
        <begin position="682"/>
        <end position="691"/>
    </location>
</feature>
<proteinExistence type="predicted"/>
<dbReference type="SUPFAM" id="SSF46894">
    <property type="entry name" value="C-terminal effector domain of the bipartite response regulators"/>
    <property type="match status" value="1"/>
</dbReference>
<organism evidence="6 7">
    <name type="scientific">Mycolicibacterium insubricum</name>
    <dbReference type="NCBI Taxonomy" id="444597"/>
    <lineage>
        <taxon>Bacteria</taxon>
        <taxon>Bacillati</taxon>
        <taxon>Actinomycetota</taxon>
        <taxon>Actinomycetes</taxon>
        <taxon>Mycobacteriales</taxon>
        <taxon>Mycobacteriaceae</taxon>
        <taxon>Mycolicibacterium</taxon>
    </lineage>
</organism>
<feature type="region of interest" description="Disordered" evidence="4">
    <location>
        <begin position="682"/>
        <end position="707"/>
    </location>
</feature>
<name>A0A1X0CYX1_9MYCO</name>
<feature type="domain" description="HTH luxR-type" evidence="5">
    <location>
        <begin position="701"/>
        <end position="766"/>
    </location>
</feature>
<dbReference type="PROSITE" id="PS00622">
    <property type="entry name" value="HTH_LUXR_1"/>
    <property type="match status" value="1"/>
</dbReference>
<dbReference type="SUPFAM" id="SSF52540">
    <property type="entry name" value="P-loop containing nucleoside triphosphate hydrolases"/>
    <property type="match status" value="1"/>
</dbReference>
<evidence type="ECO:0000256" key="3">
    <source>
        <dbReference type="ARBA" id="ARBA00023163"/>
    </source>
</evidence>
<keyword evidence="1" id="KW-0805">Transcription regulation</keyword>
<dbReference type="EMBL" id="MVHS01000063">
    <property type="protein sequence ID" value="ORA65367.1"/>
    <property type="molecule type" value="Genomic_DNA"/>
</dbReference>
<comment type="caution">
    <text evidence="6">The sequence shown here is derived from an EMBL/GenBank/DDBJ whole genome shotgun (WGS) entry which is preliminary data.</text>
</comment>
<dbReference type="NCBIfam" id="NF038181">
    <property type="entry name" value="reg_ATPase_IniR"/>
    <property type="match status" value="1"/>
</dbReference>
<keyword evidence="7" id="KW-1185">Reference proteome</keyword>
<dbReference type="PANTHER" id="PTHR44688">
    <property type="entry name" value="DNA-BINDING TRANSCRIPTIONAL ACTIVATOR DEVR_DOSR"/>
    <property type="match status" value="1"/>
</dbReference>
<accession>A0A1X0CYX1</accession>
<dbReference type="InterPro" id="IPR036388">
    <property type="entry name" value="WH-like_DNA-bd_sf"/>
</dbReference>
<reference evidence="6 7" key="1">
    <citation type="submission" date="2016-12" db="EMBL/GenBank/DDBJ databases">
        <title>The new phylogeny of genus Mycobacterium.</title>
        <authorList>
            <person name="Tortoli E."/>
            <person name="Trovato A."/>
            <person name="Cirillo D.M."/>
        </authorList>
    </citation>
    <scope>NUCLEOTIDE SEQUENCE [LARGE SCALE GENOMIC DNA]</scope>
    <source>
        <strain evidence="6 7">DSM 45130</strain>
    </source>
</reference>
<evidence type="ECO:0000259" key="5">
    <source>
        <dbReference type="PROSITE" id="PS50043"/>
    </source>
</evidence>
<dbReference type="OrthoDB" id="4811808at2"/>
<dbReference type="PRINTS" id="PR00038">
    <property type="entry name" value="HTHLUXR"/>
</dbReference>
<dbReference type="PANTHER" id="PTHR44688:SF16">
    <property type="entry name" value="DNA-BINDING TRANSCRIPTIONAL ACTIVATOR DEVR_DOSR"/>
    <property type="match status" value="1"/>
</dbReference>
<evidence type="ECO:0000313" key="7">
    <source>
        <dbReference type="Proteomes" id="UP000192801"/>
    </source>
</evidence>
<dbReference type="AlphaFoldDB" id="A0A1X0CYX1"/>
<dbReference type="InterPro" id="IPR016032">
    <property type="entry name" value="Sig_transdc_resp-reg_C-effctor"/>
</dbReference>
<protein>
    <recommendedName>
        <fullName evidence="5">HTH luxR-type domain-containing protein</fullName>
    </recommendedName>
</protein>
<keyword evidence="3" id="KW-0804">Transcription</keyword>
<dbReference type="SUPFAM" id="SSF48452">
    <property type="entry name" value="TPR-like"/>
    <property type="match status" value="1"/>
</dbReference>
<gene>
    <name evidence="6" type="ORF">BST26_18730</name>
</gene>
<evidence type="ECO:0000256" key="1">
    <source>
        <dbReference type="ARBA" id="ARBA00023015"/>
    </source>
</evidence>
<dbReference type="PROSITE" id="PS50043">
    <property type="entry name" value="HTH_LUXR_2"/>
    <property type="match status" value="1"/>
</dbReference>
<evidence type="ECO:0000313" key="6">
    <source>
        <dbReference type="EMBL" id="ORA65367.1"/>
    </source>
</evidence>
<dbReference type="Pfam" id="PF00196">
    <property type="entry name" value="GerE"/>
    <property type="match status" value="1"/>
</dbReference>
<dbReference type="InterPro" id="IPR027417">
    <property type="entry name" value="P-loop_NTPase"/>
</dbReference>
<dbReference type="SMART" id="SM00421">
    <property type="entry name" value="HTH_LUXR"/>
    <property type="match status" value="1"/>
</dbReference>
<sequence length="768" mass="79064">MTDPAVGELPPRAADRVAELLRDPQDPAKLLVTGGIGSGKSAVLAAVRDGLRAAGVPVVTQVRPEVGFEPCGSALVIDDADRLDDGALAALVTVAADPYRTVVVATQPLGQRPELRRLTDVLEHEQTALVLPTRGAPDPDRLRRLDEPLLDALALLSLDDRLGPADIAAALDLEPAVARELVDRAHGTGLLRAPAALHEAVSGVIGAVRHHAVESALLESQLAHGTLGVPLARTLADHGRRDPRLAERLSTAASSAVTAGHPEQAAGLYRAALAAGTSDPTVVFADSLALTGDCTAAAAVADGLLADPGTRADAVRVAAAVACHDGNTAAAAELFDWLRGTEPGTATDPEVGAAAAVVALAAGNLPALRATAAPAEATVPTSAARAARNLAAGLRTSVESGYDAALALFGQSVGAAPTVALPDDPAAVVALAALHSGDPARARGVLSRDAAPAELFAPRHALLTAWTWLVDGNLVAAAALAPHTGLHRRDALWAAALRTGIARRSGDAGALHRDFSVAVDLLAEYSVDVFTLLPLGELWVAGVRMRQADRLRHPLRTAFGLLGALGDPPAWSLPLHWAGVHAAILANNPDAMAPHAAALAAASAGSDFARALAAAGRAWLRVLARQVDPAEVAAAARGLAQFGLTWDATRLTGQAALGTDDPRVSTAMLALARDLKQNTDEFDAPAAEDPEPGTVPSGIPEPARPAALSDREREVAELLLLGMPYRDIGAQLFISAKTVEHHVARIRRRLGAESRSEMLSMLRAMLGA</sequence>
<dbReference type="GO" id="GO:0003677">
    <property type="term" value="F:DNA binding"/>
    <property type="evidence" value="ECO:0007669"/>
    <property type="project" value="UniProtKB-KW"/>
</dbReference>
<evidence type="ECO:0000256" key="4">
    <source>
        <dbReference type="SAM" id="MobiDB-lite"/>
    </source>
</evidence>
<dbReference type="InterPro" id="IPR011990">
    <property type="entry name" value="TPR-like_helical_dom_sf"/>
</dbReference>